<sequence>MLICNLTSSPFKQIVTKSRQSATNPHFNMPSDNAPKKPESEKEFKVQPVPEHAAKDAFSAHKAHPGPAVPENMPGFEGTKEERLAKAKELNK</sequence>
<dbReference type="RefSeq" id="XP_046016505.1">
    <property type="nucleotide sequence ID" value="XM_046152690.1"/>
</dbReference>
<dbReference type="EMBL" id="JAGTJQ010000002">
    <property type="protein sequence ID" value="KAH7037384.1"/>
    <property type="molecule type" value="Genomic_DNA"/>
</dbReference>
<feature type="compositionally biased region" description="Basic and acidic residues" evidence="1">
    <location>
        <begin position="34"/>
        <end position="45"/>
    </location>
</feature>
<organism evidence="2 3">
    <name type="scientific">Microdochium trichocladiopsis</name>
    <dbReference type="NCBI Taxonomy" id="1682393"/>
    <lineage>
        <taxon>Eukaryota</taxon>
        <taxon>Fungi</taxon>
        <taxon>Dikarya</taxon>
        <taxon>Ascomycota</taxon>
        <taxon>Pezizomycotina</taxon>
        <taxon>Sordariomycetes</taxon>
        <taxon>Xylariomycetidae</taxon>
        <taxon>Xylariales</taxon>
        <taxon>Microdochiaceae</taxon>
        <taxon>Microdochium</taxon>
    </lineage>
</organism>
<accession>A0A9P8YDR7</accession>
<name>A0A9P8YDR7_9PEZI</name>
<dbReference type="OrthoDB" id="2532734at2759"/>
<comment type="caution">
    <text evidence="2">The sequence shown here is derived from an EMBL/GenBank/DDBJ whole genome shotgun (WGS) entry which is preliminary data.</text>
</comment>
<dbReference type="Proteomes" id="UP000756346">
    <property type="component" value="Unassembled WGS sequence"/>
</dbReference>
<dbReference type="GeneID" id="70182236"/>
<reference evidence="2" key="1">
    <citation type="journal article" date="2021" name="Nat. Commun.">
        <title>Genetic determinants of endophytism in the Arabidopsis root mycobiome.</title>
        <authorList>
            <person name="Mesny F."/>
            <person name="Miyauchi S."/>
            <person name="Thiergart T."/>
            <person name="Pickel B."/>
            <person name="Atanasova L."/>
            <person name="Karlsson M."/>
            <person name="Huettel B."/>
            <person name="Barry K.W."/>
            <person name="Haridas S."/>
            <person name="Chen C."/>
            <person name="Bauer D."/>
            <person name="Andreopoulos W."/>
            <person name="Pangilinan J."/>
            <person name="LaButti K."/>
            <person name="Riley R."/>
            <person name="Lipzen A."/>
            <person name="Clum A."/>
            <person name="Drula E."/>
            <person name="Henrissat B."/>
            <person name="Kohler A."/>
            <person name="Grigoriev I.V."/>
            <person name="Martin F.M."/>
            <person name="Hacquard S."/>
        </authorList>
    </citation>
    <scope>NUCLEOTIDE SEQUENCE</scope>
    <source>
        <strain evidence="2">MPI-CAGE-CH-0230</strain>
    </source>
</reference>
<feature type="compositionally biased region" description="Polar residues" evidence="1">
    <location>
        <begin position="17"/>
        <end position="26"/>
    </location>
</feature>
<keyword evidence="3" id="KW-1185">Reference proteome</keyword>
<evidence type="ECO:0000313" key="2">
    <source>
        <dbReference type="EMBL" id="KAH7037384.1"/>
    </source>
</evidence>
<protein>
    <submittedName>
        <fullName evidence="2">Uncharacterized protein</fullName>
    </submittedName>
</protein>
<feature type="region of interest" description="Disordered" evidence="1">
    <location>
        <begin position="17"/>
        <end position="92"/>
    </location>
</feature>
<gene>
    <name evidence="2" type="ORF">B0I36DRAFT_313937</name>
</gene>
<evidence type="ECO:0000313" key="3">
    <source>
        <dbReference type="Proteomes" id="UP000756346"/>
    </source>
</evidence>
<dbReference type="AlphaFoldDB" id="A0A9P8YDR7"/>
<proteinExistence type="predicted"/>
<evidence type="ECO:0000256" key="1">
    <source>
        <dbReference type="SAM" id="MobiDB-lite"/>
    </source>
</evidence>
<feature type="compositionally biased region" description="Basic and acidic residues" evidence="1">
    <location>
        <begin position="78"/>
        <end position="92"/>
    </location>
</feature>